<dbReference type="EMBL" id="ADBV01001030">
    <property type="protein sequence ID" value="EJW85702.1"/>
    <property type="molecule type" value="Genomic_DNA"/>
</dbReference>
<reference evidence="2" key="1">
    <citation type="submission" date="2012-08" db="EMBL/GenBank/DDBJ databases">
        <title>The Genome Sequence of Wuchereria bancrofti.</title>
        <authorList>
            <person name="Nutman T.B."/>
            <person name="Fink D.L."/>
            <person name="Russ C."/>
            <person name="Young S."/>
            <person name="Zeng Q."/>
            <person name="Koehrsen M."/>
            <person name="Alvarado L."/>
            <person name="Berlin A."/>
            <person name="Chapman S.B."/>
            <person name="Chen Z."/>
            <person name="Freedman E."/>
            <person name="Gellesch M."/>
            <person name="Goldberg J."/>
            <person name="Griggs A."/>
            <person name="Gujja S."/>
            <person name="Heilman E.R."/>
            <person name="Heiman D."/>
            <person name="Hepburn T."/>
            <person name="Howarth C."/>
            <person name="Jen D."/>
            <person name="Larson L."/>
            <person name="Lewis B."/>
            <person name="Mehta T."/>
            <person name="Park D."/>
            <person name="Pearson M."/>
            <person name="Roberts A."/>
            <person name="Saif S."/>
            <person name="Shea T."/>
            <person name="Shenoy N."/>
            <person name="Sisk P."/>
            <person name="Stolte C."/>
            <person name="Sykes S."/>
            <person name="Walk T."/>
            <person name="White J."/>
            <person name="Yandava C."/>
            <person name="Haas B."/>
            <person name="Henn M.R."/>
            <person name="Nusbaum C."/>
            <person name="Birren B."/>
        </authorList>
    </citation>
    <scope>NUCLEOTIDE SEQUENCE [LARGE SCALE GENOMIC DNA]</scope>
    <source>
        <strain evidence="2">NA</strain>
    </source>
</reference>
<name>J9F838_WUCBA</name>
<accession>J9F838</accession>
<dbReference type="AlphaFoldDB" id="J9F838"/>
<proteinExistence type="predicted"/>
<evidence type="ECO:0000313" key="2">
    <source>
        <dbReference type="Proteomes" id="UP000004810"/>
    </source>
</evidence>
<gene>
    <name evidence="1" type="ORF">WUBG_03386</name>
</gene>
<dbReference type="Proteomes" id="UP000004810">
    <property type="component" value="Unassembled WGS sequence"/>
</dbReference>
<protein>
    <submittedName>
        <fullName evidence="1">Uncharacterized protein</fullName>
    </submittedName>
</protein>
<comment type="caution">
    <text evidence="1">The sequence shown here is derived from an EMBL/GenBank/DDBJ whole genome shotgun (WGS) entry which is preliminary data.</text>
</comment>
<sequence length="101" mass="11438">MAMHQSRNMHRCAKFKQIDNLLLVELIFEDEEKGKKKGKNIRKTRIDGTAHISLNHQQIASPTHAHTYIHTHTDTYTHTHTKTCTDIPVLKVAVIGSSAVV</sequence>
<organism evidence="1 2">
    <name type="scientific">Wuchereria bancrofti</name>
    <dbReference type="NCBI Taxonomy" id="6293"/>
    <lineage>
        <taxon>Eukaryota</taxon>
        <taxon>Metazoa</taxon>
        <taxon>Ecdysozoa</taxon>
        <taxon>Nematoda</taxon>
        <taxon>Chromadorea</taxon>
        <taxon>Rhabditida</taxon>
        <taxon>Spirurina</taxon>
        <taxon>Spiruromorpha</taxon>
        <taxon>Filarioidea</taxon>
        <taxon>Onchocercidae</taxon>
        <taxon>Wuchereria</taxon>
    </lineage>
</organism>
<evidence type="ECO:0000313" key="1">
    <source>
        <dbReference type="EMBL" id="EJW85702.1"/>
    </source>
</evidence>